<evidence type="ECO:0000313" key="3">
    <source>
        <dbReference type="Proteomes" id="UP001529510"/>
    </source>
</evidence>
<feature type="region of interest" description="Disordered" evidence="1">
    <location>
        <begin position="1"/>
        <end position="66"/>
    </location>
</feature>
<organism evidence="2 3">
    <name type="scientific">Cirrhinus mrigala</name>
    <name type="common">Mrigala</name>
    <dbReference type="NCBI Taxonomy" id="683832"/>
    <lineage>
        <taxon>Eukaryota</taxon>
        <taxon>Metazoa</taxon>
        <taxon>Chordata</taxon>
        <taxon>Craniata</taxon>
        <taxon>Vertebrata</taxon>
        <taxon>Euteleostomi</taxon>
        <taxon>Actinopterygii</taxon>
        <taxon>Neopterygii</taxon>
        <taxon>Teleostei</taxon>
        <taxon>Ostariophysi</taxon>
        <taxon>Cypriniformes</taxon>
        <taxon>Cyprinidae</taxon>
        <taxon>Labeoninae</taxon>
        <taxon>Labeonini</taxon>
        <taxon>Cirrhinus</taxon>
    </lineage>
</organism>
<accession>A0ABD0RVN9</accession>
<protein>
    <submittedName>
        <fullName evidence="2">Uncharacterized protein</fullName>
    </submittedName>
</protein>
<dbReference type="AlphaFoldDB" id="A0ABD0RVN9"/>
<feature type="compositionally biased region" description="Polar residues" evidence="1">
    <location>
        <begin position="47"/>
        <end position="56"/>
    </location>
</feature>
<keyword evidence="3" id="KW-1185">Reference proteome</keyword>
<name>A0ABD0RVN9_CIRMR</name>
<dbReference type="Proteomes" id="UP001529510">
    <property type="component" value="Unassembled WGS sequence"/>
</dbReference>
<proteinExistence type="predicted"/>
<sequence length="66" mass="7339">SVRWTQTLTRPQRPPLVSQESETSTEEDQTSPRVSLDLSGLVPETIPEQTAGTDPQETSEERVSDQ</sequence>
<evidence type="ECO:0000256" key="1">
    <source>
        <dbReference type="SAM" id="MobiDB-lite"/>
    </source>
</evidence>
<feature type="non-terminal residue" evidence="2">
    <location>
        <position position="1"/>
    </location>
</feature>
<reference evidence="2 3" key="1">
    <citation type="submission" date="2024-05" db="EMBL/GenBank/DDBJ databases">
        <title>Genome sequencing and assembly of Indian major carp, Cirrhinus mrigala (Hamilton, 1822).</title>
        <authorList>
            <person name="Mohindra V."/>
            <person name="Chowdhury L.M."/>
            <person name="Lal K."/>
            <person name="Jena J.K."/>
        </authorList>
    </citation>
    <scope>NUCLEOTIDE SEQUENCE [LARGE SCALE GENOMIC DNA]</scope>
    <source>
        <strain evidence="2">CM1030</strain>
        <tissue evidence="2">Blood</tissue>
    </source>
</reference>
<evidence type="ECO:0000313" key="2">
    <source>
        <dbReference type="EMBL" id="KAL0201843.1"/>
    </source>
</evidence>
<gene>
    <name evidence="2" type="ORF">M9458_005030</name>
</gene>
<feature type="compositionally biased region" description="Polar residues" evidence="1">
    <location>
        <begin position="1"/>
        <end position="10"/>
    </location>
</feature>
<comment type="caution">
    <text evidence="2">The sequence shown here is derived from an EMBL/GenBank/DDBJ whole genome shotgun (WGS) entry which is preliminary data.</text>
</comment>
<dbReference type="EMBL" id="JAMKFB020000002">
    <property type="protein sequence ID" value="KAL0201843.1"/>
    <property type="molecule type" value="Genomic_DNA"/>
</dbReference>